<dbReference type="Gramene" id="mRNA:HanXRQr2_Chr10g0451851">
    <property type="protein sequence ID" value="mRNA:HanXRQr2_Chr10g0451851"/>
    <property type="gene ID" value="HanXRQr2_Chr10g0451851"/>
</dbReference>
<evidence type="ECO:0000313" key="2">
    <source>
        <dbReference type="Proteomes" id="UP000215914"/>
    </source>
</evidence>
<reference evidence="1" key="1">
    <citation type="journal article" date="2017" name="Nature">
        <title>The sunflower genome provides insights into oil metabolism, flowering and Asterid evolution.</title>
        <authorList>
            <person name="Badouin H."/>
            <person name="Gouzy J."/>
            <person name="Grassa C.J."/>
            <person name="Murat F."/>
            <person name="Staton S.E."/>
            <person name="Cottret L."/>
            <person name="Lelandais-Briere C."/>
            <person name="Owens G.L."/>
            <person name="Carrere S."/>
            <person name="Mayjonade B."/>
            <person name="Legrand L."/>
            <person name="Gill N."/>
            <person name="Kane N.C."/>
            <person name="Bowers J.E."/>
            <person name="Hubner S."/>
            <person name="Bellec A."/>
            <person name="Berard A."/>
            <person name="Berges H."/>
            <person name="Blanchet N."/>
            <person name="Boniface M.C."/>
            <person name="Brunel D."/>
            <person name="Catrice O."/>
            <person name="Chaidir N."/>
            <person name="Claudel C."/>
            <person name="Donnadieu C."/>
            <person name="Faraut T."/>
            <person name="Fievet G."/>
            <person name="Helmstetter N."/>
            <person name="King M."/>
            <person name="Knapp S.J."/>
            <person name="Lai Z."/>
            <person name="Le Paslier M.C."/>
            <person name="Lippi Y."/>
            <person name="Lorenzon L."/>
            <person name="Mandel J.R."/>
            <person name="Marage G."/>
            <person name="Marchand G."/>
            <person name="Marquand E."/>
            <person name="Bret-Mestries E."/>
            <person name="Morien E."/>
            <person name="Nambeesan S."/>
            <person name="Nguyen T."/>
            <person name="Pegot-Espagnet P."/>
            <person name="Pouilly N."/>
            <person name="Raftis F."/>
            <person name="Sallet E."/>
            <person name="Schiex T."/>
            <person name="Thomas J."/>
            <person name="Vandecasteele C."/>
            <person name="Vares D."/>
            <person name="Vear F."/>
            <person name="Vautrin S."/>
            <person name="Crespi M."/>
            <person name="Mangin B."/>
            <person name="Burke J.M."/>
            <person name="Salse J."/>
            <person name="Munos S."/>
            <person name="Vincourt P."/>
            <person name="Rieseberg L.H."/>
            <person name="Langlade N.B."/>
        </authorList>
    </citation>
    <scope>NUCLEOTIDE SEQUENCE</scope>
    <source>
        <tissue evidence="1">Leaves</tissue>
    </source>
</reference>
<protein>
    <submittedName>
        <fullName evidence="1">Uncharacterized protein</fullName>
    </submittedName>
</protein>
<organism evidence="1 2">
    <name type="scientific">Helianthus annuus</name>
    <name type="common">Common sunflower</name>
    <dbReference type="NCBI Taxonomy" id="4232"/>
    <lineage>
        <taxon>Eukaryota</taxon>
        <taxon>Viridiplantae</taxon>
        <taxon>Streptophyta</taxon>
        <taxon>Embryophyta</taxon>
        <taxon>Tracheophyta</taxon>
        <taxon>Spermatophyta</taxon>
        <taxon>Magnoliopsida</taxon>
        <taxon>eudicotyledons</taxon>
        <taxon>Gunneridae</taxon>
        <taxon>Pentapetalae</taxon>
        <taxon>asterids</taxon>
        <taxon>campanulids</taxon>
        <taxon>Asterales</taxon>
        <taxon>Asteraceae</taxon>
        <taxon>Asteroideae</taxon>
        <taxon>Heliantheae alliance</taxon>
        <taxon>Heliantheae</taxon>
        <taxon>Helianthus</taxon>
    </lineage>
</organism>
<reference evidence="1" key="2">
    <citation type="submission" date="2020-06" db="EMBL/GenBank/DDBJ databases">
        <title>Helianthus annuus Genome sequencing and assembly Release 2.</title>
        <authorList>
            <person name="Gouzy J."/>
            <person name="Langlade N."/>
            <person name="Munos S."/>
        </authorList>
    </citation>
    <scope>NUCLEOTIDE SEQUENCE</scope>
    <source>
        <tissue evidence="1">Leaves</tissue>
    </source>
</reference>
<dbReference type="Proteomes" id="UP000215914">
    <property type="component" value="Unassembled WGS sequence"/>
</dbReference>
<accession>A0A9K3HZQ8</accession>
<keyword evidence="2" id="KW-1185">Reference proteome</keyword>
<gene>
    <name evidence="1" type="ORF">HanXRQr2_Chr10g0451851</name>
</gene>
<evidence type="ECO:0000313" key="1">
    <source>
        <dbReference type="EMBL" id="KAF5787360.1"/>
    </source>
</evidence>
<comment type="caution">
    <text evidence="1">The sequence shown here is derived from an EMBL/GenBank/DDBJ whole genome shotgun (WGS) entry which is preliminary data.</text>
</comment>
<sequence>MNRTLTRQFHICYTIERTSYFMFCRQFIAQLFGTFQGKYLI</sequence>
<name>A0A9K3HZQ8_HELAN</name>
<proteinExistence type="predicted"/>
<dbReference type="AlphaFoldDB" id="A0A9K3HZQ8"/>
<dbReference type="EMBL" id="MNCJ02000325">
    <property type="protein sequence ID" value="KAF5787360.1"/>
    <property type="molecule type" value="Genomic_DNA"/>
</dbReference>